<dbReference type="PANTHER" id="PTHR31111:SF133">
    <property type="entry name" value="OS07G0196600 PROTEIN"/>
    <property type="match status" value="1"/>
</dbReference>
<dbReference type="Gene3D" id="2.120.10.80">
    <property type="entry name" value="Kelch-type beta propeller"/>
    <property type="match status" value="1"/>
</dbReference>
<dbReference type="Proteomes" id="UP001497457">
    <property type="component" value="Chromosome 7b"/>
</dbReference>
<dbReference type="InterPro" id="IPR001810">
    <property type="entry name" value="F-box_dom"/>
</dbReference>
<protein>
    <recommendedName>
        <fullName evidence="1">F-box domain-containing protein</fullName>
    </recommendedName>
</protein>
<dbReference type="SMART" id="SM00256">
    <property type="entry name" value="FBOX"/>
    <property type="match status" value="1"/>
</dbReference>
<dbReference type="Gene3D" id="1.20.1280.50">
    <property type="match status" value="1"/>
</dbReference>
<dbReference type="InterPro" id="IPR015915">
    <property type="entry name" value="Kelch-typ_b-propeller"/>
</dbReference>
<reference evidence="2" key="1">
    <citation type="submission" date="2024-10" db="EMBL/GenBank/DDBJ databases">
        <authorList>
            <person name="Ryan C."/>
        </authorList>
    </citation>
    <scope>NUCLEOTIDE SEQUENCE [LARGE SCALE GENOMIC DNA]</scope>
</reference>
<organism evidence="2 3">
    <name type="scientific">Urochloa decumbens</name>
    <dbReference type="NCBI Taxonomy" id="240449"/>
    <lineage>
        <taxon>Eukaryota</taxon>
        <taxon>Viridiplantae</taxon>
        <taxon>Streptophyta</taxon>
        <taxon>Embryophyta</taxon>
        <taxon>Tracheophyta</taxon>
        <taxon>Spermatophyta</taxon>
        <taxon>Magnoliopsida</taxon>
        <taxon>Liliopsida</taxon>
        <taxon>Poales</taxon>
        <taxon>Poaceae</taxon>
        <taxon>PACMAD clade</taxon>
        <taxon>Panicoideae</taxon>
        <taxon>Panicodae</taxon>
        <taxon>Paniceae</taxon>
        <taxon>Melinidinae</taxon>
        <taxon>Urochloa</taxon>
    </lineage>
</organism>
<proteinExistence type="predicted"/>
<sequence>MESSSLPLAPKHRRHKVDAPLADAGVLPTDVLHDVLLRLPAKALCRLRLVCKSWRSLISDPIFVATHTSGHPLVAGLHKGRLREVHIAELLSGNIVRRIRIPQDCKRLTTQLDVVCASAWYPLLYVTTLDRGEARPKWRVAPGPAVPVEPDSGSMAVVGGVAYFLHHDHLYVTGPASLDPDSIASFDLAAEEWRATPIRGPLRSLVLRIGGDKLSYNKDRKDFQLTELGGSLVTVHCKYQDKCLMYIWFLMDVEKGTWRKRYSVQREWEYNGYSFYPIVILEDGRIVMWIGYWQFMRAYDPRTSTWTSVMGSTRGMGMYVAVDTYNMLVC</sequence>
<dbReference type="SUPFAM" id="SSF81383">
    <property type="entry name" value="F-box domain"/>
    <property type="match status" value="1"/>
</dbReference>
<dbReference type="SUPFAM" id="SSF50965">
    <property type="entry name" value="Galactose oxidase, central domain"/>
    <property type="match status" value="1"/>
</dbReference>
<dbReference type="AlphaFoldDB" id="A0ABC9FPK5"/>
<evidence type="ECO:0000259" key="1">
    <source>
        <dbReference type="PROSITE" id="PS50181"/>
    </source>
</evidence>
<dbReference type="CDD" id="cd22157">
    <property type="entry name" value="F-box_AtFBW1-like"/>
    <property type="match status" value="1"/>
</dbReference>
<dbReference type="InterPro" id="IPR036047">
    <property type="entry name" value="F-box-like_dom_sf"/>
</dbReference>
<name>A0ABC9FPK5_9POAL</name>
<dbReference type="PROSITE" id="PS50181">
    <property type="entry name" value="FBOX"/>
    <property type="match status" value="1"/>
</dbReference>
<feature type="domain" description="F-box" evidence="1">
    <location>
        <begin position="21"/>
        <end position="66"/>
    </location>
</feature>
<dbReference type="Pfam" id="PF00646">
    <property type="entry name" value="F-box"/>
    <property type="match status" value="1"/>
</dbReference>
<evidence type="ECO:0000313" key="2">
    <source>
        <dbReference type="EMBL" id="CAL5078982.1"/>
    </source>
</evidence>
<dbReference type="PANTHER" id="PTHR31111">
    <property type="entry name" value="BNAA05G37150D PROTEIN-RELATED"/>
    <property type="match status" value="1"/>
</dbReference>
<evidence type="ECO:0000313" key="3">
    <source>
        <dbReference type="Proteomes" id="UP001497457"/>
    </source>
</evidence>
<dbReference type="EMBL" id="OZ075117">
    <property type="protein sequence ID" value="CAL5078982.1"/>
    <property type="molecule type" value="Genomic_DNA"/>
</dbReference>
<gene>
    <name evidence="2" type="ORF">URODEC1_LOCUS107393</name>
</gene>
<dbReference type="InterPro" id="IPR011043">
    <property type="entry name" value="Gal_Oxase/kelch_b-propeller"/>
</dbReference>
<keyword evidence="3" id="KW-1185">Reference proteome</keyword>
<accession>A0ABC9FPK5</accession>